<protein>
    <recommendedName>
        <fullName evidence="10">Steroid 5-alpha reductase C-terminal domain-containing protein</fullName>
    </recommendedName>
</protein>
<feature type="transmembrane region" description="Helical" evidence="1">
    <location>
        <begin position="98"/>
        <end position="118"/>
    </location>
</feature>
<evidence type="ECO:0000313" key="4">
    <source>
        <dbReference type="EMBL" id="CAF3609246.1"/>
    </source>
</evidence>
<dbReference type="Proteomes" id="UP000663873">
    <property type="component" value="Unassembled WGS sequence"/>
</dbReference>
<dbReference type="AlphaFoldDB" id="A0A818NRK8"/>
<evidence type="ECO:0000313" key="9">
    <source>
        <dbReference type="Proteomes" id="UP000663873"/>
    </source>
</evidence>
<organism evidence="4 8">
    <name type="scientific">Rotaria socialis</name>
    <dbReference type="NCBI Taxonomy" id="392032"/>
    <lineage>
        <taxon>Eukaryota</taxon>
        <taxon>Metazoa</taxon>
        <taxon>Spiralia</taxon>
        <taxon>Gnathifera</taxon>
        <taxon>Rotifera</taxon>
        <taxon>Eurotatoria</taxon>
        <taxon>Bdelloidea</taxon>
        <taxon>Philodinida</taxon>
        <taxon>Philodinidae</taxon>
        <taxon>Rotaria</taxon>
    </lineage>
</organism>
<keyword evidence="1" id="KW-1133">Transmembrane helix</keyword>
<feature type="transmembrane region" description="Helical" evidence="1">
    <location>
        <begin position="59"/>
        <end position="77"/>
    </location>
</feature>
<evidence type="ECO:0000313" key="3">
    <source>
        <dbReference type="EMBL" id="CAF3577321.1"/>
    </source>
</evidence>
<evidence type="ECO:0000313" key="5">
    <source>
        <dbReference type="EMBL" id="CAF4288998.1"/>
    </source>
</evidence>
<evidence type="ECO:0000313" key="2">
    <source>
        <dbReference type="EMBL" id="CAF3448931.1"/>
    </source>
</evidence>
<dbReference type="Proteomes" id="UP000663825">
    <property type="component" value="Unassembled WGS sequence"/>
</dbReference>
<dbReference type="GO" id="GO:0016020">
    <property type="term" value="C:membrane"/>
    <property type="evidence" value="ECO:0007669"/>
    <property type="project" value="TreeGrafter"/>
</dbReference>
<proteinExistence type="predicted"/>
<dbReference type="Proteomes" id="UP000663833">
    <property type="component" value="Unassembled WGS sequence"/>
</dbReference>
<evidence type="ECO:0000313" key="6">
    <source>
        <dbReference type="EMBL" id="CAF4499486.1"/>
    </source>
</evidence>
<accession>A0A818NRK8</accession>
<dbReference type="Proteomes" id="UP000663865">
    <property type="component" value="Unassembled WGS sequence"/>
</dbReference>
<reference evidence="4" key="1">
    <citation type="submission" date="2021-02" db="EMBL/GenBank/DDBJ databases">
        <authorList>
            <person name="Nowell W R."/>
        </authorList>
    </citation>
    <scope>NUCLEOTIDE SEQUENCE</scope>
</reference>
<dbReference type="Pfam" id="PF06966">
    <property type="entry name" value="DUF1295"/>
    <property type="match status" value="1"/>
</dbReference>
<evidence type="ECO:0000256" key="1">
    <source>
        <dbReference type="SAM" id="Phobius"/>
    </source>
</evidence>
<dbReference type="PROSITE" id="PS50244">
    <property type="entry name" value="S5A_REDUCTASE"/>
    <property type="match status" value="1"/>
</dbReference>
<dbReference type="EMBL" id="CAJOBP010006725">
    <property type="protein sequence ID" value="CAF4499486.1"/>
    <property type="molecule type" value="Genomic_DNA"/>
</dbReference>
<dbReference type="EMBL" id="CAJNXB010005800">
    <property type="protein sequence ID" value="CAF3448931.1"/>
    <property type="molecule type" value="Genomic_DNA"/>
</dbReference>
<name>A0A818NRK8_9BILA</name>
<gene>
    <name evidence="5" type="ORF">HFQ381_LOCUS12784</name>
    <name evidence="4" type="ORF">KIK155_LOCUS21340</name>
    <name evidence="3" type="ORF">LUA448_LOCUS29265</name>
    <name evidence="2" type="ORF">TIS948_LOCUS31787</name>
    <name evidence="7" type="ORF">TOA249_LOCUS15431</name>
    <name evidence="6" type="ORF">UJA718_LOCUS26219</name>
</gene>
<feature type="transmembrane region" description="Helical" evidence="1">
    <location>
        <begin position="204"/>
        <end position="226"/>
    </location>
</feature>
<dbReference type="PANTHER" id="PTHR32251">
    <property type="entry name" value="3-OXO-5-ALPHA-STEROID 4-DEHYDROGENASE"/>
    <property type="match status" value="1"/>
</dbReference>
<feature type="transmembrane region" description="Helical" evidence="1">
    <location>
        <begin position="133"/>
        <end position="149"/>
    </location>
</feature>
<dbReference type="Proteomes" id="UP000663851">
    <property type="component" value="Unassembled WGS sequence"/>
</dbReference>
<dbReference type="EMBL" id="CAJNYV010003761">
    <property type="protein sequence ID" value="CAF3609246.1"/>
    <property type="molecule type" value="Genomic_DNA"/>
</dbReference>
<keyword evidence="9" id="KW-1185">Reference proteome</keyword>
<sequence>MGLQLGKLIGIDFAIQFLGWALSVKFRTERHFDLTGSLTFILLTYLSRNKRRSTLRQNIQSSCVFFWALRLGAFLFYRILKVGKDSRFDRMRNNPTRLLITWMLQGIWVLITLLPTLYLNQKQVDKPLRKTDYIGWSLWLFGFIFETIADTQKMSFKNNLNNKNTFIETGLWKYSRHPNYFGEMCAWFGLYISSSHMLVGYERFFGVLSPIFVTLLISFLSGIPILERQAMKLFASNPAYQAYRNRTPILIPFLNFPRI</sequence>
<dbReference type="Gene3D" id="1.20.120.1630">
    <property type="match status" value="1"/>
</dbReference>
<evidence type="ECO:0008006" key="10">
    <source>
        <dbReference type="Google" id="ProtNLM"/>
    </source>
</evidence>
<dbReference type="EMBL" id="CAJNYD010004175">
    <property type="protein sequence ID" value="CAF3577321.1"/>
    <property type="molecule type" value="Genomic_DNA"/>
</dbReference>
<dbReference type="EMBL" id="CAJOBS010001003">
    <property type="protein sequence ID" value="CAF4673805.1"/>
    <property type="molecule type" value="Genomic_DNA"/>
</dbReference>
<keyword evidence="1" id="KW-0812">Transmembrane</keyword>
<dbReference type="EMBL" id="CAJOBO010000784">
    <property type="protein sequence ID" value="CAF4288998.1"/>
    <property type="molecule type" value="Genomic_DNA"/>
</dbReference>
<dbReference type="PANTHER" id="PTHR32251:SF17">
    <property type="entry name" value="STEROID 5-ALPHA REDUCTASE C-TERMINAL DOMAIN-CONTAINING PROTEIN"/>
    <property type="match status" value="1"/>
</dbReference>
<dbReference type="OrthoDB" id="67965at2759"/>
<keyword evidence="1" id="KW-0472">Membrane</keyword>
<comment type="caution">
    <text evidence="4">The sequence shown here is derived from an EMBL/GenBank/DDBJ whole genome shotgun (WGS) entry which is preliminary data.</text>
</comment>
<evidence type="ECO:0000313" key="7">
    <source>
        <dbReference type="EMBL" id="CAF4673805.1"/>
    </source>
</evidence>
<dbReference type="Proteomes" id="UP000663838">
    <property type="component" value="Unassembled WGS sequence"/>
</dbReference>
<evidence type="ECO:0000313" key="8">
    <source>
        <dbReference type="Proteomes" id="UP000663865"/>
    </source>
</evidence>
<dbReference type="InterPro" id="IPR010721">
    <property type="entry name" value="UstE-like"/>
</dbReference>